<comment type="caution">
    <text evidence="2">The sequence shown here is derived from an EMBL/GenBank/DDBJ whole genome shotgun (WGS) entry which is preliminary data.</text>
</comment>
<dbReference type="PANTHER" id="PTHR35936:SF25">
    <property type="entry name" value="ABC TRANSPORTER SUBSTRATE-BINDING PROTEIN"/>
    <property type="match status" value="1"/>
</dbReference>
<accession>A0A843YE72</accession>
<dbReference type="PANTHER" id="PTHR35936">
    <property type="entry name" value="MEMBRANE-BOUND LYTIC MUREIN TRANSGLYCOSYLASE F"/>
    <property type="match status" value="1"/>
</dbReference>
<feature type="signal peptide" evidence="1">
    <location>
        <begin position="1"/>
        <end position="25"/>
    </location>
</feature>
<organism evidence="2 3">
    <name type="scientific">Tritonibacter litoralis</name>
    <dbReference type="NCBI Taxonomy" id="2662264"/>
    <lineage>
        <taxon>Bacteria</taxon>
        <taxon>Pseudomonadati</taxon>
        <taxon>Pseudomonadota</taxon>
        <taxon>Alphaproteobacteria</taxon>
        <taxon>Rhodobacterales</taxon>
        <taxon>Paracoccaceae</taxon>
        <taxon>Tritonibacter</taxon>
    </lineage>
</organism>
<dbReference type="EMBL" id="WIBF01000008">
    <property type="protein sequence ID" value="MQQ09366.1"/>
    <property type="molecule type" value="Genomic_DNA"/>
</dbReference>
<dbReference type="Gene3D" id="3.40.190.10">
    <property type="entry name" value="Periplasmic binding protein-like II"/>
    <property type="match status" value="2"/>
</dbReference>
<dbReference type="SUPFAM" id="SSF53850">
    <property type="entry name" value="Periplasmic binding protein-like II"/>
    <property type="match status" value="1"/>
</dbReference>
<dbReference type="CDD" id="cd00118">
    <property type="entry name" value="LysM"/>
    <property type="match status" value="1"/>
</dbReference>
<dbReference type="AlphaFoldDB" id="A0A843YE72"/>
<evidence type="ECO:0000256" key="1">
    <source>
        <dbReference type="SAM" id="SignalP"/>
    </source>
</evidence>
<dbReference type="RefSeq" id="WP_153216318.1">
    <property type="nucleotide sequence ID" value="NZ_WIBF01000008.1"/>
</dbReference>
<dbReference type="Gene3D" id="3.10.350.10">
    <property type="entry name" value="LysM domain"/>
    <property type="match status" value="1"/>
</dbReference>
<keyword evidence="3" id="KW-1185">Reference proteome</keyword>
<sequence>MRNFVNRPVMSAAFALGLSPSAALAICNVDYVSKPGDNLFSIAEEHYGDREHWELIFEQNKRLLAASTVIPGRTLFIPCPPEAETQAAAAPEQPEPAAVKPVATTPLAQADMTLLTGGNFGPFSGQDLPGQGMVTELITAALEASPSKVTFALAWDDDWTEHLFPQLDEKAFDIGFPWVKPDCAANPGHERCVSFHFSDPVVSLPVMLFVDAQRPIAFEQMSDLSGKTICRPNGYFNHDLDTADQPWMAEADIKVLAPRHPRECFSMLGQGRVDAVAMNLFLGAETIVQEGLRSQVVPLERPVGEIGLHAVISKSHWRGTSHLYRLNAGLKALRQSGQFDQIMTRHLETFWSELQ</sequence>
<dbReference type="InterPro" id="IPR018392">
    <property type="entry name" value="LysM"/>
</dbReference>
<name>A0A843YE72_9RHOB</name>
<reference evidence="2 3" key="1">
    <citation type="submission" date="2019-10" db="EMBL/GenBank/DDBJ databases">
        <title>Epibacterium sp. nov., isolated from seawater.</title>
        <authorList>
            <person name="Zhang X."/>
            <person name="Li N."/>
        </authorList>
    </citation>
    <scope>NUCLEOTIDE SEQUENCE [LARGE SCALE GENOMIC DNA]</scope>
    <source>
        <strain evidence="2 3">SM1979</strain>
    </source>
</reference>
<proteinExistence type="predicted"/>
<feature type="chain" id="PRO_5032422890" evidence="1">
    <location>
        <begin position="26"/>
        <end position="355"/>
    </location>
</feature>
<dbReference type="Proteomes" id="UP000444174">
    <property type="component" value="Unassembled WGS sequence"/>
</dbReference>
<dbReference type="InterPro" id="IPR036779">
    <property type="entry name" value="LysM_dom_sf"/>
</dbReference>
<protein>
    <submittedName>
        <fullName evidence="2">Transporter substrate-binding domain-containing protein</fullName>
    </submittedName>
</protein>
<evidence type="ECO:0000313" key="2">
    <source>
        <dbReference type="EMBL" id="MQQ09366.1"/>
    </source>
</evidence>
<evidence type="ECO:0000313" key="3">
    <source>
        <dbReference type="Proteomes" id="UP000444174"/>
    </source>
</evidence>
<gene>
    <name evidence="2" type="ORF">GFB49_12940</name>
</gene>
<keyword evidence="1" id="KW-0732">Signal</keyword>